<protein>
    <submittedName>
        <fullName evidence="2">2-amino-5-chloromuconic acid deaminase</fullName>
        <ecNumber evidence="2">3.5.99.5</ecNumber>
    </submittedName>
</protein>
<evidence type="ECO:0000313" key="3">
    <source>
        <dbReference type="Proteomes" id="UP000475265"/>
    </source>
</evidence>
<dbReference type="Pfam" id="PF01425">
    <property type="entry name" value="Amidase"/>
    <property type="match status" value="1"/>
</dbReference>
<dbReference type="InterPro" id="IPR036928">
    <property type="entry name" value="AS_sf"/>
</dbReference>
<accession>A0A6L5C6W6</accession>
<dbReference type="InterPro" id="IPR000120">
    <property type="entry name" value="Amidase"/>
</dbReference>
<reference evidence="2 3" key="1">
    <citation type="submission" date="2019-12" db="EMBL/GenBank/DDBJ databases">
        <title>Endophytic bacteria associated with Panax ginseng seedlings.</title>
        <authorList>
            <person name="Park J.M."/>
            <person name="Shin R."/>
            <person name="Jo S.H."/>
        </authorList>
    </citation>
    <scope>NUCLEOTIDE SEQUENCE [LARGE SCALE GENOMIC DNA]</scope>
    <source>
        <strain evidence="2 3">PgKB32</strain>
    </source>
</reference>
<dbReference type="InterPro" id="IPR023631">
    <property type="entry name" value="Amidase_dom"/>
</dbReference>
<sequence>MITMLETAKRLEQGLTTPDALIEAALDASMGAEHVFIAVLDHQAIDAAKASTERWRRGSPLSPFDGIPYTVKDLLDVAGSRTTAGSITRIDAPVALADAEVVGALASLGMIPIGKTNLTEFAYSGLGLNPHFGTPTADIQVAETRIPGGSSSGSAIAVQRGIVSVAIGTDTAGSIRIPAAFNGLVGYKASTDRYSMAGVHPLAMSLDSLGPLALTVADCVAFDAAMRGFKDVAIQPAHLRGLRFVVDDGVMADPALQPAVRENLLSMMSQLHAAGAQVERRPFAAVTRTRELIAQTGWLGAIEAWRLLGEIVEGPQGLRMDRRVRARLLSAQQIDAAAEGKIRRLRVELMSAMEEELEGAILVMPTVKHVAPPLAPLENDDELFAAVNLATLSLTMVGSLLDMPGVAIPSGTDSDGLATSTLFSTTRGRDDHLLSVCLAIEAALSGRQRPPAG</sequence>
<dbReference type="SUPFAM" id="SSF75304">
    <property type="entry name" value="Amidase signature (AS) enzymes"/>
    <property type="match status" value="1"/>
</dbReference>
<gene>
    <name evidence="2" type="ORF">FX983_03168</name>
</gene>
<dbReference type="GO" id="GO:0050540">
    <property type="term" value="F:2-aminomuconate deaminase activity"/>
    <property type="evidence" value="ECO:0007669"/>
    <property type="project" value="UniProtKB-EC"/>
</dbReference>
<comment type="caution">
    <text evidence="2">The sequence shown here is derived from an EMBL/GenBank/DDBJ whole genome shotgun (WGS) entry which is preliminary data.</text>
</comment>
<keyword evidence="2" id="KW-0378">Hydrolase</keyword>
<name>A0A6L5C6W6_9PSED</name>
<dbReference type="PANTHER" id="PTHR11895">
    <property type="entry name" value="TRANSAMIDASE"/>
    <property type="match status" value="1"/>
</dbReference>
<proteinExistence type="predicted"/>
<dbReference type="Proteomes" id="UP000475265">
    <property type="component" value="Unassembled WGS sequence"/>
</dbReference>
<feature type="domain" description="Amidase" evidence="1">
    <location>
        <begin position="36"/>
        <end position="434"/>
    </location>
</feature>
<dbReference type="EC" id="3.5.99.5" evidence="2"/>
<dbReference type="PANTHER" id="PTHR11895:SF176">
    <property type="entry name" value="AMIDASE AMID-RELATED"/>
    <property type="match status" value="1"/>
</dbReference>
<evidence type="ECO:0000259" key="1">
    <source>
        <dbReference type="Pfam" id="PF01425"/>
    </source>
</evidence>
<dbReference type="RefSeq" id="WP_163910149.1">
    <property type="nucleotide sequence ID" value="NZ_JAAAXX010000001.1"/>
</dbReference>
<dbReference type="EMBL" id="JAAAXX010000001">
    <property type="protein sequence ID" value="KAF2395184.1"/>
    <property type="molecule type" value="Genomic_DNA"/>
</dbReference>
<dbReference type="Gene3D" id="3.90.1300.10">
    <property type="entry name" value="Amidase signature (AS) domain"/>
    <property type="match status" value="1"/>
</dbReference>
<dbReference type="AlphaFoldDB" id="A0A6L5C6W6"/>
<organism evidence="2 3">
    <name type="scientific">Pseudomonas frederiksbergensis</name>
    <dbReference type="NCBI Taxonomy" id="104087"/>
    <lineage>
        <taxon>Bacteria</taxon>
        <taxon>Pseudomonadati</taxon>
        <taxon>Pseudomonadota</taxon>
        <taxon>Gammaproteobacteria</taxon>
        <taxon>Pseudomonadales</taxon>
        <taxon>Pseudomonadaceae</taxon>
        <taxon>Pseudomonas</taxon>
    </lineage>
</organism>
<evidence type="ECO:0000313" key="2">
    <source>
        <dbReference type="EMBL" id="KAF2395184.1"/>
    </source>
</evidence>